<gene>
    <name evidence="1" type="ORF">CLUMA_CG002329</name>
</gene>
<evidence type="ECO:0000313" key="2">
    <source>
        <dbReference type="Proteomes" id="UP000183832"/>
    </source>
</evidence>
<reference evidence="1 2" key="1">
    <citation type="submission" date="2015-04" db="EMBL/GenBank/DDBJ databases">
        <authorList>
            <person name="Syromyatnikov M.Y."/>
            <person name="Popov V.N."/>
        </authorList>
    </citation>
    <scope>NUCLEOTIDE SEQUENCE [LARGE SCALE GENOMIC DNA]</scope>
</reference>
<sequence length="79" mass="9165">MEKEKQGKDQKVEVERSGFCLTLASDSNKDNQFQAMDCNSLRKAKAQIHFISSRTCIFNIPNFLLLRDNRQRMKVQVVS</sequence>
<accession>A0A1J1HMD1</accession>
<keyword evidence="2" id="KW-1185">Reference proteome</keyword>
<evidence type="ECO:0000313" key="1">
    <source>
        <dbReference type="EMBL" id="CRK88556.1"/>
    </source>
</evidence>
<name>A0A1J1HMD1_9DIPT</name>
<proteinExistence type="predicted"/>
<dbReference type="AlphaFoldDB" id="A0A1J1HMD1"/>
<organism evidence="1 2">
    <name type="scientific">Clunio marinus</name>
    <dbReference type="NCBI Taxonomy" id="568069"/>
    <lineage>
        <taxon>Eukaryota</taxon>
        <taxon>Metazoa</taxon>
        <taxon>Ecdysozoa</taxon>
        <taxon>Arthropoda</taxon>
        <taxon>Hexapoda</taxon>
        <taxon>Insecta</taxon>
        <taxon>Pterygota</taxon>
        <taxon>Neoptera</taxon>
        <taxon>Endopterygota</taxon>
        <taxon>Diptera</taxon>
        <taxon>Nematocera</taxon>
        <taxon>Chironomoidea</taxon>
        <taxon>Chironomidae</taxon>
        <taxon>Clunio</taxon>
    </lineage>
</organism>
<protein>
    <submittedName>
        <fullName evidence="1">CLUMA_CG002329, isoform A</fullName>
    </submittedName>
</protein>
<dbReference type="EMBL" id="CVRI01000008">
    <property type="protein sequence ID" value="CRK88556.1"/>
    <property type="molecule type" value="Genomic_DNA"/>
</dbReference>
<dbReference type="Proteomes" id="UP000183832">
    <property type="component" value="Unassembled WGS sequence"/>
</dbReference>